<proteinExistence type="predicted"/>
<dbReference type="HOGENOM" id="CLU_1577022_0_0_9"/>
<dbReference type="EMBL" id="AP009389">
    <property type="protein sequence ID" value="BAF60329.1"/>
    <property type="molecule type" value="Genomic_DNA"/>
</dbReference>
<dbReference type="Proteomes" id="UP000006556">
    <property type="component" value="Chromosome"/>
</dbReference>
<reference evidence="2" key="1">
    <citation type="journal article" date="2008" name="Genome Res.">
        <title>The genome of Pelotomaculum thermopropionicum reveals niche-associated evolution in anaerobic microbiota.</title>
        <authorList>
            <person name="Kosaka T."/>
            <person name="Kato S."/>
            <person name="Shimoyama T."/>
            <person name="Ishii S."/>
            <person name="Abe T."/>
            <person name="Watanabe K."/>
        </authorList>
    </citation>
    <scope>NUCLEOTIDE SEQUENCE [LARGE SCALE GENOMIC DNA]</scope>
    <source>
        <strain evidence="2">DSM 13744 / JCM 10971 / SI</strain>
    </source>
</reference>
<dbReference type="STRING" id="370438.PTH_2148"/>
<gene>
    <name evidence="1" type="ordered locus">PTH_2148</name>
</gene>
<dbReference type="eggNOG" id="ENOG5033XFM">
    <property type="taxonomic scope" value="Bacteria"/>
</dbReference>
<organism evidence="1 2">
    <name type="scientific">Pelotomaculum thermopropionicum (strain DSM 13744 / JCM 10971 / SI)</name>
    <dbReference type="NCBI Taxonomy" id="370438"/>
    <lineage>
        <taxon>Bacteria</taxon>
        <taxon>Bacillati</taxon>
        <taxon>Bacillota</taxon>
        <taxon>Clostridia</taxon>
        <taxon>Eubacteriales</taxon>
        <taxon>Desulfotomaculaceae</taxon>
        <taxon>Pelotomaculum</taxon>
    </lineage>
</organism>
<name>A5D0A4_PELTS</name>
<keyword evidence="2" id="KW-1185">Reference proteome</keyword>
<dbReference type="AlphaFoldDB" id="A5D0A4"/>
<accession>A5D0A4</accession>
<evidence type="ECO:0000313" key="2">
    <source>
        <dbReference type="Proteomes" id="UP000006556"/>
    </source>
</evidence>
<dbReference type="KEGG" id="pth:PTH_2148"/>
<sequence>MYAYNYRMDSRSLEQFAQDIEAAAKAERDIIQRYVRHCKIKHGIEPAVEDNGCDNSGRLLSDREVNSRADFRVDGKPVEVKFNNNHLSKFHFKVDQLESYLKQGASVLWVNGYTTGKPVFTVLETVDLERIKRTHTPVAFLPWGGKLCYEIAATEFRWTTFEEGEQADG</sequence>
<evidence type="ECO:0000313" key="1">
    <source>
        <dbReference type="EMBL" id="BAF60329.1"/>
    </source>
</evidence>
<protein>
    <submittedName>
        <fullName evidence="1">Uncharacterized protein</fullName>
    </submittedName>
</protein>